<feature type="transmembrane region" description="Helical" evidence="5">
    <location>
        <begin position="419"/>
        <end position="440"/>
    </location>
</feature>
<organism evidence="7 8">
    <name type="scientific">Diploptera punctata</name>
    <name type="common">Pacific beetle cockroach</name>
    <dbReference type="NCBI Taxonomy" id="6984"/>
    <lineage>
        <taxon>Eukaryota</taxon>
        <taxon>Metazoa</taxon>
        <taxon>Ecdysozoa</taxon>
        <taxon>Arthropoda</taxon>
        <taxon>Hexapoda</taxon>
        <taxon>Insecta</taxon>
        <taxon>Pterygota</taxon>
        <taxon>Neoptera</taxon>
        <taxon>Polyneoptera</taxon>
        <taxon>Dictyoptera</taxon>
        <taxon>Blattodea</taxon>
        <taxon>Blaberoidea</taxon>
        <taxon>Blaberidae</taxon>
        <taxon>Diplopterinae</taxon>
        <taxon>Diploptera</taxon>
    </lineage>
</organism>
<sequence length="454" mass="49674">MRQNSTEYENVVQEIKALAKVSKKPNEELVCKVYKRRWIMLGLYVGFAFVNNMQWIQYAIINNLVMKYYNVGSVAVDWTSIIFMAGFIPLIFPAMYLLEKKGLKWTIFLGTLGTAVGSCIKAFSVSPDRFWGALLGQSFVGSSQVFLLGIPPNLAAVWFGSDQVSTACSIGVFGNLLGVAVGFLMPPVFVRNHDNVEDIGSDLSLMFNCTAGISIFLLVLIVAFFQAEPSLPPSPEQALKRGSKEETNFLIGVKNLLINRGFLLLVFTYATAVAALNSFSTLLNQLILPYFPGGERFAGQVGLMFIIGGMVGSVVLGVVLDKTHKYKETAVASYAFSIVCMLAFSFTLGLKSHIAVFITVFFLGCFLAGYMPVGFELGSEITYPEPEGTTAGLVILTTQIVSVFHAMAYSELVRTLGDLWANIIMSGTLFVGTVLTALIPPDLRRQEAHKTSHQ</sequence>
<dbReference type="Gene3D" id="1.20.1250.20">
    <property type="entry name" value="MFS general substrate transporter like domains"/>
    <property type="match status" value="1"/>
</dbReference>
<evidence type="ECO:0000313" key="8">
    <source>
        <dbReference type="Proteomes" id="UP001233999"/>
    </source>
</evidence>
<feature type="transmembrane region" description="Helical" evidence="5">
    <location>
        <begin position="262"/>
        <end position="291"/>
    </location>
</feature>
<evidence type="ECO:0000259" key="6">
    <source>
        <dbReference type="PROSITE" id="PS50850"/>
    </source>
</evidence>
<dbReference type="InterPro" id="IPR049680">
    <property type="entry name" value="FLVCR1-2_SLC49-like"/>
</dbReference>
<feature type="transmembrane region" description="Helical" evidence="5">
    <location>
        <begin position="78"/>
        <end position="98"/>
    </location>
</feature>
<dbReference type="InterPro" id="IPR036259">
    <property type="entry name" value="MFS_trans_sf"/>
</dbReference>
<name>A0AAD7ZKL7_DIPPU</name>
<dbReference type="Pfam" id="PF07690">
    <property type="entry name" value="MFS_1"/>
    <property type="match status" value="1"/>
</dbReference>
<protein>
    <recommendedName>
        <fullName evidence="6">Major facilitator superfamily (MFS) profile domain-containing protein</fullName>
    </recommendedName>
</protein>
<reference evidence="7" key="2">
    <citation type="submission" date="2023-05" db="EMBL/GenBank/DDBJ databases">
        <authorList>
            <person name="Fouks B."/>
        </authorList>
    </citation>
    <scope>NUCLEOTIDE SEQUENCE</scope>
    <source>
        <strain evidence="7">Stay&amp;Tobe</strain>
        <tissue evidence="7">Testes</tissue>
    </source>
</reference>
<dbReference type="InterPro" id="IPR011701">
    <property type="entry name" value="MFS"/>
</dbReference>
<dbReference type="EMBL" id="JASPKZ010007797">
    <property type="protein sequence ID" value="KAJ9582459.1"/>
    <property type="molecule type" value="Genomic_DNA"/>
</dbReference>
<feature type="transmembrane region" description="Helical" evidence="5">
    <location>
        <begin position="297"/>
        <end position="319"/>
    </location>
</feature>
<feature type="transmembrane region" description="Helical" evidence="5">
    <location>
        <begin position="38"/>
        <end position="58"/>
    </location>
</feature>
<evidence type="ECO:0000256" key="3">
    <source>
        <dbReference type="ARBA" id="ARBA00022989"/>
    </source>
</evidence>
<dbReference type="PROSITE" id="PS50850">
    <property type="entry name" value="MFS"/>
    <property type="match status" value="1"/>
</dbReference>
<dbReference type="AlphaFoldDB" id="A0AAD7ZKL7"/>
<feature type="transmembrane region" description="Helical" evidence="5">
    <location>
        <begin position="130"/>
        <end position="152"/>
    </location>
</feature>
<evidence type="ECO:0000256" key="5">
    <source>
        <dbReference type="SAM" id="Phobius"/>
    </source>
</evidence>
<feature type="transmembrane region" description="Helical" evidence="5">
    <location>
        <begin position="105"/>
        <end position="124"/>
    </location>
</feature>
<feature type="transmembrane region" description="Helical" evidence="5">
    <location>
        <begin position="164"/>
        <end position="185"/>
    </location>
</feature>
<proteinExistence type="predicted"/>
<dbReference type="GO" id="GO:0016020">
    <property type="term" value="C:membrane"/>
    <property type="evidence" value="ECO:0007669"/>
    <property type="project" value="UniProtKB-SubCell"/>
</dbReference>
<keyword evidence="2 5" id="KW-0812">Transmembrane</keyword>
<comment type="caution">
    <text evidence="7">The sequence shown here is derived from an EMBL/GenBank/DDBJ whole genome shotgun (WGS) entry which is preliminary data.</text>
</comment>
<evidence type="ECO:0000256" key="1">
    <source>
        <dbReference type="ARBA" id="ARBA00004141"/>
    </source>
</evidence>
<gene>
    <name evidence="7" type="ORF">L9F63_003152</name>
</gene>
<keyword evidence="8" id="KW-1185">Reference proteome</keyword>
<dbReference type="GO" id="GO:0015232">
    <property type="term" value="F:heme transmembrane transporter activity"/>
    <property type="evidence" value="ECO:0007669"/>
    <property type="project" value="TreeGrafter"/>
</dbReference>
<dbReference type="GO" id="GO:0097037">
    <property type="term" value="P:heme export"/>
    <property type="evidence" value="ECO:0007669"/>
    <property type="project" value="TreeGrafter"/>
</dbReference>
<feature type="transmembrane region" description="Helical" evidence="5">
    <location>
        <begin position="331"/>
        <end position="348"/>
    </location>
</feature>
<accession>A0AAD7ZKL7</accession>
<dbReference type="Proteomes" id="UP001233999">
    <property type="component" value="Unassembled WGS sequence"/>
</dbReference>
<dbReference type="PANTHER" id="PTHR10924">
    <property type="entry name" value="MAJOR FACILITATOR SUPERFAMILY PROTEIN-RELATED"/>
    <property type="match status" value="1"/>
</dbReference>
<dbReference type="GO" id="GO:0020037">
    <property type="term" value="F:heme binding"/>
    <property type="evidence" value="ECO:0007669"/>
    <property type="project" value="TreeGrafter"/>
</dbReference>
<dbReference type="PANTHER" id="PTHR10924:SF4">
    <property type="entry name" value="GH15861P"/>
    <property type="match status" value="1"/>
</dbReference>
<feature type="transmembrane region" description="Helical" evidence="5">
    <location>
        <begin position="205"/>
        <end position="225"/>
    </location>
</feature>
<comment type="subcellular location">
    <subcellularLocation>
        <location evidence="1">Membrane</location>
        <topology evidence="1">Multi-pass membrane protein</topology>
    </subcellularLocation>
</comment>
<dbReference type="SUPFAM" id="SSF103473">
    <property type="entry name" value="MFS general substrate transporter"/>
    <property type="match status" value="1"/>
</dbReference>
<keyword evidence="3 5" id="KW-1133">Transmembrane helix</keyword>
<feature type="domain" description="Major facilitator superfamily (MFS) profile" evidence="6">
    <location>
        <begin position="38"/>
        <end position="444"/>
    </location>
</feature>
<feature type="transmembrane region" description="Helical" evidence="5">
    <location>
        <begin position="354"/>
        <end position="377"/>
    </location>
</feature>
<feature type="transmembrane region" description="Helical" evidence="5">
    <location>
        <begin position="389"/>
        <end position="407"/>
    </location>
</feature>
<evidence type="ECO:0000256" key="2">
    <source>
        <dbReference type="ARBA" id="ARBA00022692"/>
    </source>
</evidence>
<keyword evidence="4 5" id="KW-0472">Membrane</keyword>
<reference evidence="7" key="1">
    <citation type="journal article" date="2023" name="IScience">
        <title>Live-bearing cockroach genome reveals convergent evolutionary mechanisms linked to viviparity in insects and beyond.</title>
        <authorList>
            <person name="Fouks B."/>
            <person name="Harrison M.C."/>
            <person name="Mikhailova A.A."/>
            <person name="Marchal E."/>
            <person name="English S."/>
            <person name="Carruthers M."/>
            <person name="Jennings E.C."/>
            <person name="Chiamaka E.L."/>
            <person name="Frigard R.A."/>
            <person name="Pippel M."/>
            <person name="Attardo G.M."/>
            <person name="Benoit J.B."/>
            <person name="Bornberg-Bauer E."/>
            <person name="Tobe S.S."/>
        </authorList>
    </citation>
    <scope>NUCLEOTIDE SEQUENCE</scope>
    <source>
        <strain evidence="7">Stay&amp;Tobe</strain>
    </source>
</reference>
<dbReference type="InterPro" id="IPR020846">
    <property type="entry name" value="MFS_dom"/>
</dbReference>
<evidence type="ECO:0000313" key="7">
    <source>
        <dbReference type="EMBL" id="KAJ9582459.1"/>
    </source>
</evidence>
<evidence type="ECO:0000256" key="4">
    <source>
        <dbReference type="ARBA" id="ARBA00023136"/>
    </source>
</evidence>